<protein>
    <recommendedName>
        <fullName evidence="2">FecR protein domain-containing protein</fullName>
    </recommendedName>
</protein>
<name>A0A511N0F0_DEIC1</name>
<dbReference type="Gene3D" id="2.60.120.1440">
    <property type="match status" value="1"/>
</dbReference>
<evidence type="ECO:0000313" key="3">
    <source>
        <dbReference type="EMBL" id="GEM45948.1"/>
    </source>
</evidence>
<dbReference type="Proteomes" id="UP000321306">
    <property type="component" value="Unassembled WGS sequence"/>
</dbReference>
<dbReference type="PANTHER" id="PTHR38731">
    <property type="entry name" value="LIPL45-RELATED LIPOPROTEIN-RELATED"/>
    <property type="match status" value="1"/>
</dbReference>
<evidence type="ECO:0000259" key="2">
    <source>
        <dbReference type="Pfam" id="PF04773"/>
    </source>
</evidence>
<sequence>MRFLLWSVTVFLSIGMSQAQVVQSIQGQVEVQSDRWQPLVAQTPFERPIRALLGRADLKFSEGRFLLGSNSSAQPRNREVQLLSGQGYAEGSFTFYLGSTHVFVQGKARVDLTGNSPRISVLQGLARISSPGRGLFYVPEGKTYNLNTQALKDFIEDDAWYNNELLGPGNVKVAALKGAVEVQKDQLWQKLRVNSVLQLDDVIRTGKSSWAEFTFEDDTYFRLNENSKVRVLSIEKLSAGKRRVVLKLEQGTAWNVVQKGNGGYQFRTATLVAGVRGTVFRIDADDTIKVFEGTVTAGDENSSIPIQRNEQFTPAQGTRALNVDPLDAFNQSMDLLHSKPVTIDLDPLPVGSLQQLTLSGRTLPGSNLQFEEGKDILPIEVADDGSFQFTLELPDGPHLFTLRAQRAGREFTLTGEVVIEHKPPVQIQPLPEPPVVETPAAVQLQPAAPLEVQPEVVPLPAAPTPVPLFIELQPLGQKPMKQVVLAGRVLPGSALRYEEGERVVPLELQEDGRFQVPLPLADGLHTFTLRSTLQNSEFSLSQTVLVDQTPPEIRFLKARREGRWLLLEVSVQDATAVTLNVLGKDFGLDGATLRLPLSEQDAALQTLSLRLIDEAGNTTTRDVPVE</sequence>
<evidence type="ECO:0000313" key="4">
    <source>
        <dbReference type="Proteomes" id="UP000321306"/>
    </source>
</evidence>
<accession>A0A511N0F0</accession>
<gene>
    <name evidence="3" type="ORF">DC3_15830</name>
</gene>
<evidence type="ECO:0000256" key="1">
    <source>
        <dbReference type="SAM" id="SignalP"/>
    </source>
</evidence>
<dbReference type="PANTHER" id="PTHR38731:SF3">
    <property type="entry name" value="BLL6125 PROTEIN"/>
    <property type="match status" value="1"/>
</dbReference>
<dbReference type="OrthoDB" id="55068at2"/>
<dbReference type="Pfam" id="PF04773">
    <property type="entry name" value="FecR"/>
    <property type="match status" value="1"/>
</dbReference>
<dbReference type="EMBL" id="BJXB01000005">
    <property type="protein sequence ID" value="GEM45948.1"/>
    <property type="molecule type" value="Genomic_DNA"/>
</dbReference>
<comment type="caution">
    <text evidence="3">The sequence shown here is derived from an EMBL/GenBank/DDBJ whole genome shotgun (WGS) entry which is preliminary data.</text>
</comment>
<organism evidence="3 4">
    <name type="scientific">Deinococcus cellulosilyticus (strain DSM 18568 / NBRC 106333 / KACC 11606 / 5516J-15)</name>
    <dbReference type="NCBI Taxonomy" id="1223518"/>
    <lineage>
        <taxon>Bacteria</taxon>
        <taxon>Thermotogati</taxon>
        <taxon>Deinococcota</taxon>
        <taxon>Deinococci</taxon>
        <taxon>Deinococcales</taxon>
        <taxon>Deinococcaceae</taxon>
        <taxon>Deinococcus</taxon>
    </lineage>
</organism>
<proteinExistence type="predicted"/>
<reference evidence="3 4" key="1">
    <citation type="submission" date="2019-07" db="EMBL/GenBank/DDBJ databases">
        <title>Whole genome shotgun sequence of Deinococcus cellulosilyticus NBRC 106333.</title>
        <authorList>
            <person name="Hosoyama A."/>
            <person name="Uohara A."/>
            <person name="Ohji S."/>
            <person name="Ichikawa N."/>
        </authorList>
    </citation>
    <scope>NUCLEOTIDE SEQUENCE [LARGE SCALE GENOMIC DNA]</scope>
    <source>
        <strain evidence="3 4">NBRC 106333</strain>
    </source>
</reference>
<feature type="domain" description="FecR protein" evidence="2">
    <location>
        <begin position="201"/>
        <end position="295"/>
    </location>
</feature>
<feature type="chain" id="PRO_5021960394" description="FecR protein domain-containing protein" evidence="1">
    <location>
        <begin position="20"/>
        <end position="626"/>
    </location>
</feature>
<dbReference type="AlphaFoldDB" id="A0A511N0F0"/>
<feature type="signal peptide" evidence="1">
    <location>
        <begin position="1"/>
        <end position="19"/>
    </location>
</feature>
<keyword evidence="4" id="KW-1185">Reference proteome</keyword>
<dbReference type="InterPro" id="IPR006860">
    <property type="entry name" value="FecR"/>
</dbReference>
<keyword evidence="1" id="KW-0732">Signal</keyword>
<dbReference type="RefSeq" id="WP_146883683.1">
    <property type="nucleotide sequence ID" value="NZ_BJXB01000005.1"/>
</dbReference>